<dbReference type="EMBL" id="JAMJEV010000008">
    <property type="protein sequence ID" value="MDO0823383.1"/>
    <property type="molecule type" value="Genomic_DNA"/>
</dbReference>
<name>A0ABT8QTJ4_9FIRM</name>
<keyword evidence="6" id="KW-1185">Reference proteome</keyword>
<evidence type="ECO:0000259" key="4">
    <source>
        <dbReference type="Pfam" id="PF00346"/>
    </source>
</evidence>
<protein>
    <submittedName>
        <fullName evidence="5">NADH-quinone oxidoreductase subunit C</fullName>
        <ecNumber evidence="5">1.6.5.9</ecNumber>
    </submittedName>
</protein>
<dbReference type="InterPro" id="IPR001135">
    <property type="entry name" value="NADH_Q_OxRdtase_suD"/>
</dbReference>
<comment type="caution">
    <text evidence="5">The sequence shown here is derived from an EMBL/GenBank/DDBJ whole genome shotgun (WGS) entry which is preliminary data.</text>
</comment>
<dbReference type="Gene3D" id="3.30.460.80">
    <property type="entry name" value="NADH:ubiquinone oxidoreductase, 30kDa subunit"/>
    <property type="match status" value="1"/>
</dbReference>
<dbReference type="Proteomes" id="UP001176021">
    <property type="component" value="Unassembled WGS sequence"/>
</dbReference>
<evidence type="ECO:0000259" key="3">
    <source>
        <dbReference type="Pfam" id="PF00329"/>
    </source>
</evidence>
<keyword evidence="2" id="KW-0520">NAD</keyword>
<dbReference type="RefSeq" id="WP_302048779.1">
    <property type="nucleotide sequence ID" value="NZ_JAMJEV010000008.1"/>
</dbReference>
<evidence type="ECO:0000256" key="2">
    <source>
        <dbReference type="ARBA" id="ARBA00023027"/>
    </source>
</evidence>
<dbReference type="InterPro" id="IPR001501">
    <property type="entry name" value="Ni-dep_hyd_lsu"/>
</dbReference>
<keyword evidence="1 5" id="KW-0560">Oxidoreductase</keyword>
<dbReference type="Pfam" id="PF00329">
    <property type="entry name" value="Complex1_30kDa"/>
    <property type="match status" value="1"/>
</dbReference>
<feature type="domain" description="NADH-quinone oxidoreductase subunit D" evidence="4">
    <location>
        <begin position="287"/>
        <end position="449"/>
    </location>
</feature>
<dbReference type="InterPro" id="IPR052197">
    <property type="entry name" value="ComplexI_49kDa-like"/>
</dbReference>
<dbReference type="SUPFAM" id="SSF143243">
    <property type="entry name" value="Nqo5-like"/>
    <property type="match status" value="1"/>
</dbReference>
<organism evidence="5 6">
    <name type="scientific">Desulfosporosinus nitroreducens</name>
    <dbReference type="NCBI Taxonomy" id="2018668"/>
    <lineage>
        <taxon>Bacteria</taxon>
        <taxon>Bacillati</taxon>
        <taxon>Bacillota</taxon>
        <taxon>Clostridia</taxon>
        <taxon>Eubacteriales</taxon>
        <taxon>Desulfitobacteriaceae</taxon>
        <taxon>Desulfosporosinus</taxon>
    </lineage>
</organism>
<proteinExistence type="predicted"/>
<dbReference type="GO" id="GO:0050136">
    <property type="term" value="F:NADH dehydrogenase (quinone) (non-electrogenic) activity"/>
    <property type="evidence" value="ECO:0007669"/>
    <property type="project" value="UniProtKB-EC"/>
</dbReference>
<dbReference type="Gene3D" id="1.10.645.10">
    <property type="entry name" value="Cytochrome-c3 Hydrogenase, chain B"/>
    <property type="match status" value="1"/>
</dbReference>
<evidence type="ECO:0000256" key="1">
    <source>
        <dbReference type="ARBA" id="ARBA00023002"/>
    </source>
</evidence>
<dbReference type="InterPro" id="IPR001268">
    <property type="entry name" value="NADH_UbQ_OxRdtase_30kDa_su"/>
</dbReference>
<dbReference type="Pfam" id="PF00374">
    <property type="entry name" value="NiFeSe_Hases"/>
    <property type="match status" value="1"/>
</dbReference>
<evidence type="ECO:0000313" key="6">
    <source>
        <dbReference type="Proteomes" id="UP001176021"/>
    </source>
</evidence>
<feature type="domain" description="NADH-quinone oxidoreductase subunit D" evidence="4">
    <location>
        <begin position="451"/>
        <end position="526"/>
    </location>
</feature>
<dbReference type="SUPFAM" id="SSF56762">
    <property type="entry name" value="HydB/Nqo4-like"/>
    <property type="match status" value="1"/>
</dbReference>
<dbReference type="PANTHER" id="PTHR43485:SF1">
    <property type="entry name" value="FORMATE HYDROGENLYASE SUBUNIT 5-RELATED"/>
    <property type="match status" value="1"/>
</dbReference>
<dbReference type="EC" id="1.6.5.9" evidence="5"/>
<dbReference type="InterPro" id="IPR037232">
    <property type="entry name" value="NADH_quin_OxRdtase_su_C/D-like"/>
</dbReference>
<sequence>MIRQDRVIAMISSCFGEGVIIAKAHFNELHLEIHKNEIPILAVKLRDWGFPLIQLTAADERGNTGHFRLFYTFANDLENFLIVVSVSIAETELSFPSITEVVPAAHWYEREIQDLFGLDPIGHPDKRCLAVHEDWPEGLYPLRKDFSFDSEVPRTEGRQSYDRVEGEGVMQVPVGPIHAGIIEPGHFLFSAVGDTVINLEARLFFTHRGMEKLTEGKTPLDAFPIVERICGACSFSHATSYCQAIEKLSGTEVSTRVNYIRTVVLELERLYNHVGDVGNICAGIGFAFGTMHGARLKEDIMRLNETVFGSRFLRGINTPGGVRRDISVLDSDLILATLDKLELEFRELVEILLDTNSYMDRVQTTGILFNQIARDLHAVGPAARASGVDRDVRRDHPYAAYNCVSFKVPVYEQGDVLARVKVRIDETYESINIIRQILASMPNGKLIQTLGEMIPYNYAVGMTESARGENVHFIMIGKDQTIYRYMVRSASYVNWPVIPSTVPGNIIPDFPVINKSFELCYSCLDR</sequence>
<dbReference type="Pfam" id="PF00346">
    <property type="entry name" value="Complex1_49kDa"/>
    <property type="match status" value="2"/>
</dbReference>
<reference evidence="5" key="1">
    <citation type="submission" date="2022-05" db="EMBL/GenBank/DDBJ databases">
        <title>Expanded diversity of anoxic marine methylotrophy in a Black Sea sulfate reducing microorganism.</title>
        <authorList>
            <person name="Fischer P.Q."/>
            <person name="Stams A.J.M."/>
            <person name="Villanueva L."/>
            <person name="Sousa D.Z."/>
        </authorList>
    </citation>
    <scope>NUCLEOTIDE SEQUENCE</scope>
    <source>
        <strain evidence="5">P130</strain>
    </source>
</reference>
<dbReference type="PANTHER" id="PTHR43485">
    <property type="entry name" value="HYDROGENASE-4 COMPONENT G"/>
    <property type="match status" value="1"/>
</dbReference>
<evidence type="ECO:0000313" key="5">
    <source>
        <dbReference type="EMBL" id="MDO0823383.1"/>
    </source>
</evidence>
<dbReference type="InterPro" id="IPR029014">
    <property type="entry name" value="NiFe-Hase_large"/>
</dbReference>
<accession>A0ABT8QTJ4</accession>
<feature type="domain" description="NADH:ubiquinone oxidoreductase 30kDa subunit" evidence="3">
    <location>
        <begin position="32"/>
        <end position="150"/>
    </location>
</feature>
<gene>
    <name evidence="5" type="ORF">M8H41_11015</name>
</gene>